<name>A0ABS3Q1V1_9GAMM</name>
<dbReference type="RefSeq" id="WP_208147036.1">
    <property type="nucleotide sequence ID" value="NZ_JAGETV010000002.1"/>
</dbReference>
<dbReference type="EMBL" id="JAGETV010000002">
    <property type="protein sequence ID" value="MBO1926295.1"/>
    <property type="molecule type" value="Genomic_DNA"/>
</dbReference>
<dbReference type="Proteomes" id="UP000664835">
    <property type="component" value="Unassembled WGS sequence"/>
</dbReference>
<sequence>MRLSKSHLLILSLALAAFALWLNIWLESNQQEQEDTPQTLAEQAVWQFKDTQLWLPSIQTADNENGEHGQQDTNLYFYAKQITYQQQHNTQIETLNLASYSANQFNLISSDQAQIDKNQSMQFTQQENPVQLQHWRESEQKWHREIQISGAEFTYNGQQQTLLSEQPVTLTQPDAEIQAGNLQADIKTGDWNFGKGVEGLFQLPQRTE</sequence>
<gene>
    <name evidence="1" type="primary">lptC</name>
    <name evidence="1" type="ORF">J3998_01790</name>
</gene>
<keyword evidence="2" id="KW-1185">Reference proteome</keyword>
<dbReference type="NCBIfam" id="TIGR04409">
    <property type="entry name" value="LptC_YrbK"/>
    <property type="match status" value="1"/>
</dbReference>
<dbReference type="InterPro" id="IPR026265">
    <property type="entry name" value="LptC"/>
</dbReference>
<organism evidence="1 2">
    <name type="scientific">Thiomicrorhabdus marina</name>
    <dbReference type="NCBI Taxonomy" id="2818442"/>
    <lineage>
        <taxon>Bacteria</taxon>
        <taxon>Pseudomonadati</taxon>
        <taxon>Pseudomonadota</taxon>
        <taxon>Gammaproteobacteria</taxon>
        <taxon>Thiotrichales</taxon>
        <taxon>Piscirickettsiaceae</taxon>
        <taxon>Thiomicrorhabdus</taxon>
    </lineage>
</organism>
<reference evidence="1 2" key="1">
    <citation type="submission" date="2021-03" db="EMBL/GenBank/DDBJ databases">
        <title>Thiomicrorhabdus sp.nov.,novel sulfur-oxidizing bacteria isolated from coastal sediment.</title>
        <authorList>
            <person name="Liu X."/>
        </authorList>
    </citation>
    <scope>NUCLEOTIDE SEQUENCE [LARGE SCALE GENOMIC DNA]</scope>
    <source>
        <strain evidence="1 2">6S2-11</strain>
    </source>
</reference>
<evidence type="ECO:0000313" key="2">
    <source>
        <dbReference type="Proteomes" id="UP000664835"/>
    </source>
</evidence>
<dbReference type="Gene3D" id="2.60.450.10">
    <property type="entry name" value="Lipopolysaccharide (LPS) transport protein A like domain"/>
    <property type="match status" value="1"/>
</dbReference>
<proteinExistence type="predicted"/>
<evidence type="ECO:0000313" key="1">
    <source>
        <dbReference type="EMBL" id="MBO1926295.1"/>
    </source>
</evidence>
<protein>
    <submittedName>
        <fullName evidence="1">LPS export ABC transporter periplasmic protein LptC</fullName>
    </submittedName>
</protein>
<accession>A0ABS3Q1V1</accession>
<dbReference type="InterPro" id="IPR010664">
    <property type="entry name" value="LipoPS_assembly_LptC-rel"/>
</dbReference>
<comment type="caution">
    <text evidence="1">The sequence shown here is derived from an EMBL/GenBank/DDBJ whole genome shotgun (WGS) entry which is preliminary data.</text>
</comment>
<dbReference type="Pfam" id="PF06835">
    <property type="entry name" value="LptC"/>
    <property type="match status" value="1"/>
</dbReference>